<proteinExistence type="predicted"/>
<dbReference type="RefSeq" id="WP_219340300.1">
    <property type="nucleotide sequence ID" value="NZ_JACCKB010000250.1"/>
</dbReference>
<organism evidence="1 2">
    <name type="scientific">Spartinivicinus marinus</name>
    <dbReference type="NCBI Taxonomy" id="2994442"/>
    <lineage>
        <taxon>Bacteria</taxon>
        <taxon>Pseudomonadati</taxon>
        <taxon>Pseudomonadota</taxon>
        <taxon>Gammaproteobacteria</taxon>
        <taxon>Oceanospirillales</taxon>
        <taxon>Zooshikellaceae</taxon>
        <taxon>Spartinivicinus</taxon>
    </lineage>
</organism>
<keyword evidence="2" id="KW-1185">Reference proteome</keyword>
<gene>
    <name evidence="1" type="ORF">H0A36_29050</name>
</gene>
<accession>A0A853IL53</accession>
<evidence type="ECO:0000313" key="2">
    <source>
        <dbReference type="Proteomes" id="UP000569732"/>
    </source>
</evidence>
<reference evidence="1 2" key="1">
    <citation type="submission" date="2020-07" db="EMBL/GenBank/DDBJ databases">
        <title>Endozoicomonas sp. nov., isolated from sediment.</title>
        <authorList>
            <person name="Gu T."/>
        </authorList>
    </citation>
    <scope>NUCLEOTIDE SEQUENCE [LARGE SCALE GENOMIC DNA]</scope>
    <source>
        <strain evidence="1 2">SM1973</strain>
    </source>
</reference>
<dbReference type="Proteomes" id="UP000569732">
    <property type="component" value="Unassembled WGS sequence"/>
</dbReference>
<protein>
    <submittedName>
        <fullName evidence="1">Uncharacterized protein</fullName>
    </submittedName>
</protein>
<evidence type="ECO:0000313" key="1">
    <source>
        <dbReference type="EMBL" id="NYZ70067.1"/>
    </source>
</evidence>
<comment type="caution">
    <text evidence="1">The sequence shown here is derived from an EMBL/GenBank/DDBJ whole genome shotgun (WGS) entry which is preliminary data.</text>
</comment>
<sequence>MTESNNFASAEQIRKEVACLFKPPRRLTVTQAIEESLWIPGAAGSSQPWTTDAIPYLVEVLNCLNQRDYES</sequence>
<feature type="non-terminal residue" evidence="1">
    <location>
        <position position="71"/>
    </location>
</feature>
<name>A0A853IL53_9GAMM</name>
<dbReference type="AlphaFoldDB" id="A0A853IL53"/>
<dbReference type="EMBL" id="JACCKB010000250">
    <property type="protein sequence ID" value="NYZ70067.1"/>
    <property type="molecule type" value="Genomic_DNA"/>
</dbReference>